<dbReference type="Gene3D" id="1.10.287.1260">
    <property type="match status" value="1"/>
</dbReference>
<evidence type="ECO:0000313" key="11">
    <source>
        <dbReference type="EMBL" id="MBD1394676.1"/>
    </source>
</evidence>
<dbReference type="EMBL" id="JACWMX010000007">
    <property type="protein sequence ID" value="MBD1394676.1"/>
    <property type="molecule type" value="Genomic_DNA"/>
</dbReference>
<protein>
    <submittedName>
        <fullName evidence="11">Mechanosensitive ion channel</fullName>
    </submittedName>
</protein>
<name>A0A926S7G5_9SPHI</name>
<accession>A0A926S7G5</accession>
<feature type="transmembrane region" description="Helical" evidence="8">
    <location>
        <begin position="508"/>
        <end position="527"/>
    </location>
</feature>
<keyword evidence="3" id="KW-1003">Cell membrane</keyword>
<dbReference type="SUPFAM" id="SSF82689">
    <property type="entry name" value="Mechanosensitive channel protein MscS (YggB), C-terminal domain"/>
    <property type="match status" value="1"/>
</dbReference>
<organism evidence="11 12">
    <name type="scientific">Mucilaginibacter glaciei</name>
    <dbReference type="NCBI Taxonomy" id="2772109"/>
    <lineage>
        <taxon>Bacteria</taxon>
        <taxon>Pseudomonadati</taxon>
        <taxon>Bacteroidota</taxon>
        <taxon>Sphingobacteriia</taxon>
        <taxon>Sphingobacteriales</taxon>
        <taxon>Sphingobacteriaceae</taxon>
        <taxon>Mucilaginibacter</taxon>
    </lineage>
</organism>
<evidence type="ECO:0000313" key="12">
    <source>
        <dbReference type="Proteomes" id="UP000619078"/>
    </source>
</evidence>
<keyword evidence="12" id="KW-1185">Reference proteome</keyword>
<comment type="subcellular location">
    <subcellularLocation>
        <location evidence="1">Cell membrane</location>
        <topology evidence="1">Multi-pass membrane protein</topology>
    </subcellularLocation>
</comment>
<comment type="caution">
    <text evidence="11">The sequence shown here is derived from an EMBL/GenBank/DDBJ whole genome shotgun (WGS) entry which is preliminary data.</text>
</comment>
<feature type="domain" description="Mechanosensitive ion channel MscS C-terminal" evidence="10">
    <location>
        <begin position="716"/>
        <end position="799"/>
    </location>
</feature>
<proteinExistence type="inferred from homology"/>
<dbReference type="GO" id="GO:0005886">
    <property type="term" value="C:plasma membrane"/>
    <property type="evidence" value="ECO:0007669"/>
    <property type="project" value="UniProtKB-SubCell"/>
</dbReference>
<dbReference type="Pfam" id="PF21082">
    <property type="entry name" value="MS_channel_3rd"/>
    <property type="match status" value="1"/>
</dbReference>
<feature type="transmembrane region" description="Helical" evidence="8">
    <location>
        <begin position="422"/>
        <end position="441"/>
    </location>
</feature>
<feature type="transmembrane region" description="Helical" evidence="8">
    <location>
        <begin position="453"/>
        <end position="472"/>
    </location>
</feature>
<evidence type="ECO:0000259" key="10">
    <source>
        <dbReference type="Pfam" id="PF21082"/>
    </source>
</evidence>
<dbReference type="InterPro" id="IPR023408">
    <property type="entry name" value="MscS_beta-dom_sf"/>
</dbReference>
<evidence type="ECO:0000256" key="3">
    <source>
        <dbReference type="ARBA" id="ARBA00022475"/>
    </source>
</evidence>
<feature type="transmembrane region" description="Helical" evidence="8">
    <location>
        <begin position="369"/>
        <end position="388"/>
    </location>
</feature>
<dbReference type="PANTHER" id="PTHR30347">
    <property type="entry name" value="POTASSIUM CHANNEL RELATED"/>
    <property type="match status" value="1"/>
</dbReference>
<dbReference type="SUPFAM" id="SSF50182">
    <property type="entry name" value="Sm-like ribonucleoproteins"/>
    <property type="match status" value="1"/>
</dbReference>
<evidence type="ECO:0000256" key="5">
    <source>
        <dbReference type="ARBA" id="ARBA00022989"/>
    </source>
</evidence>
<dbReference type="Gene3D" id="2.30.30.60">
    <property type="match status" value="1"/>
</dbReference>
<dbReference type="InterPro" id="IPR049278">
    <property type="entry name" value="MS_channel_C"/>
</dbReference>
<evidence type="ECO:0000256" key="8">
    <source>
        <dbReference type="SAM" id="Phobius"/>
    </source>
</evidence>
<keyword evidence="4 8" id="KW-0812">Transmembrane</keyword>
<evidence type="ECO:0000259" key="9">
    <source>
        <dbReference type="Pfam" id="PF00924"/>
    </source>
</evidence>
<dbReference type="InterPro" id="IPR011014">
    <property type="entry name" value="MscS_channel_TM-2"/>
</dbReference>
<dbReference type="AlphaFoldDB" id="A0A926S7G5"/>
<feature type="region of interest" description="Disordered" evidence="7">
    <location>
        <begin position="822"/>
        <end position="856"/>
    </location>
</feature>
<dbReference type="InterPro" id="IPR010920">
    <property type="entry name" value="LSM_dom_sf"/>
</dbReference>
<dbReference type="SUPFAM" id="SSF82861">
    <property type="entry name" value="Mechanosensitive channel protein MscS (YggB), transmembrane region"/>
    <property type="match status" value="1"/>
</dbReference>
<comment type="similarity">
    <text evidence="2">Belongs to the MscS (TC 1.A.23) family.</text>
</comment>
<dbReference type="GO" id="GO:0008381">
    <property type="term" value="F:mechanosensitive monoatomic ion channel activity"/>
    <property type="evidence" value="ECO:0007669"/>
    <property type="project" value="UniProtKB-ARBA"/>
</dbReference>
<evidence type="ECO:0000256" key="4">
    <source>
        <dbReference type="ARBA" id="ARBA00022692"/>
    </source>
</evidence>
<keyword evidence="6 8" id="KW-0472">Membrane</keyword>
<gene>
    <name evidence="11" type="ORF">IDJ76_16325</name>
</gene>
<dbReference type="InterPro" id="IPR006685">
    <property type="entry name" value="MscS_channel_2nd"/>
</dbReference>
<feature type="transmembrane region" description="Helical" evidence="8">
    <location>
        <begin position="274"/>
        <end position="292"/>
    </location>
</feature>
<dbReference type="RefSeq" id="WP_191164515.1">
    <property type="nucleotide sequence ID" value="NZ_JACWMX010000007.1"/>
</dbReference>
<feature type="transmembrane region" description="Helical" evidence="8">
    <location>
        <begin position="313"/>
        <end position="334"/>
    </location>
</feature>
<evidence type="ECO:0000256" key="7">
    <source>
        <dbReference type="SAM" id="MobiDB-lite"/>
    </source>
</evidence>
<evidence type="ECO:0000256" key="6">
    <source>
        <dbReference type="ARBA" id="ARBA00023136"/>
    </source>
</evidence>
<dbReference type="InterPro" id="IPR052702">
    <property type="entry name" value="MscS-like_channel"/>
</dbReference>
<dbReference type="Pfam" id="PF00924">
    <property type="entry name" value="MS_channel_2nd"/>
    <property type="match status" value="1"/>
</dbReference>
<dbReference type="PANTHER" id="PTHR30347:SF1">
    <property type="entry name" value="MECHANOSENSITIVE CHANNEL MSCK"/>
    <property type="match status" value="1"/>
</dbReference>
<dbReference type="InterPro" id="IPR011066">
    <property type="entry name" value="MscS_channel_C_sf"/>
</dbReference>
<sequence>MNKVFKITLPLLFILTLFKADGFSQAKKKKMSVRDSLRMSILRRDSMMRTFKKSDTSINNLLQKIEYYTSSFNQIKTSLSRNIDTVDISKQLPSFERRIGLIKTLIDNDKSSTLRYLYAIRDILTRSDDQLDIYQERLAAINSKLVQNQNELSSMDKDSSLKIVPADSSLLTTFLIQKIAIDSKHKRLDANNKKILLKIGLLQNRISAAYISLLDLKDQIDIKIREFSIQALSNENNPIWVFDTDTTSTFRSALGKTANMNKRLLNFFIGRDPLIHFAGALLFGLFFAWIYSNRRRVLRVKAAPQEVFRHTKYVTLYPITSAIIVAFAIVPNFYDHPPVVVQEIFFTVLTAGILHLVKRTCPPIQFKYLNILFWLTAVYSFSNLFVEVSNTDRVIVLLSSLATAISSVWYHREVKKKPEEYLPYTIPIIRVFIGLLIISILCNVFGRVTLSKIISVTAVYNLWLALGMYYLVQILMQALFMQLEANKDSSAISSFIDFKMLQNKFRSILSIMAGVLWVIMLTQNLSVEDAVFKYIRNFLTESRSLGGTNTQFTFQSIIIFIAVIWFSSVAARIISYLYEVAGKHANDMDVLKKKNRTSTLLIKMAVFAIGFLLAVAASGFPLDKITIIISAFGIGIGFGLQNIVNNLVSGLILAFEKPIQIGDIIEIDNRSGTIMEIGIRSSKIATADGAEVIIPNGDLISHHVVNWTLSNNNRRIELIIGVAYGSDVEKVKALLTDLLNNSEDIMDNPAPLIFVHNLNQNSVDFRLLFWAADINNWLSLKSTILTDIYMMFDKEHIEIPFPQSDIHLRLTDDQQSLLFNNKKKKHKKVAHDGKVPDISDSNLPDANSAGPVAPDQ</sequence>
<feature type="transmembrane region" description="Helical" evidence="8">
    <location>
        <begin position="599"/>
        <end position="619"/>
    </location>
</feature>
<keyword evidence="5 8" id="KW-1133">Transmembrane helix</keyword>
<feature type="transmembrane region" description="Helical" evidence="8">
    <location>
        <begin position="625"/>
        <end position="644"/>
    </location>
</feature>
<dbReference type="Proteomes" id="UP000619078">
    <property type="component" value="Unassembled WGS sequence"/>
</dbReference>
<feature type="domain" description="Mechanosensitive ion channel MscS" evidence="9">
    <location>
        <begin position="642"/>
        <end position="708"/>
    </location>
</feature>
<feature type="transmembrane region" description="Helical" evidence="8">
    <location>
        <begin position="552"/>
        <end position="578"/>
    </location>
</feature>
<evidence type="ECO:0000256" key="1">
    <source>
        <dbReference type="ARBA" id="ARBA00004651"/>
    </source>
</evidence>
<evidence type="ECO:0000256" key="2">
    <source>
        <dbReference type="ARBA" id="ARBA00008017"/>
    </source>
</evidence>
<feature type="transmembrane region" description="Helical" evidence="8">
    <location>
        <begin position="340"/>
        <end position="357"/>
    </location>
</feature>
<dbReference type="Gene3D" id="3.30.70.100">
    <property type="match status" value="1"/>
</dbReference>
<reference evidence="11" key="1">
    <citation type="submission" date="2020-09" db="EMBL/GenBank/DDBJ databases">
        <title>Novel species of Mucilaginibacter isolated from a glacier on the Tibetan Plateau.</title>
        <authorList>
            <person name="Liu Q."/>
            <person name="Xin Y.-H."/>
        </authorList>
    </citation>
    <scope>NUCLEOTIDE SEQUENCE</scope>
    <source>
        <strain evidence="11">ZB1P21</strain>
    </source>
</reference>